<comment type="catalytic activity">
    <reaction evidence="7">
        <text>a peptidoglycan chain = a peptidoglycan chain with N-acetyl-1,6-anhydromuramyl-[peptide] at the reducing end + a peptidoglycan chain with N-acetylglucosamine at the non-reducing end.</text>
        <dbReference type="EC" id="4.2.2.29"/>
    </reaction>
</comment>
<dbReference type="NCBIfam" id="TIGR00247">
    <property type="entry name" value="endolytic transglycosylase MltG"/>
    <property type="match status" value="1"/>
</dbReference>
<keyword evidence="1 7" id="KW-1003">Cell membrane</keyword>
<dbReference type="Proteomes" id="UP000321412">
    <property type="component" value="Unassembled WGS sequence"/>
</dbReference>
<proteinExistence type="inferred from homology"/>
<dbReference type="PANTHER" id="PTHR30518">
    <property type="entry name" value="ENDOLYTIC MUREIN TRANSGLYCOSYLASE"/>
    <property type="match status" value="1"/>
</dbReference>
<evidence type="ECO:0000313" key="9">
    <source>
        <dbReference type="Proteomes" id="UP000321412"/>
    </source>
</evidence>
<dbReference type="EC" id="4.2.2.29" evidence="7"/>
<gene>
    <name evidence="7 8" type="primary">mltG</name>
    <name evidence="8" type="ORF">FRC98_07715</name>
</gene>
<evidence type="ECO:0000313" key="8">
    <source>
        <dbReference type="EMBL" id="TXD37568.1"/>
    </source>
</evidence>
<dbReference type="Pfam" id="PF02618">
    <property type="entry name" value="YceG"/>
    <property type="match status" value="1"/>
</dbReference>
<dbReference type="EMBL" id="VOSM01000003">
    <property type="protein sequence ID" value="TXD37568.1"/>
    <property type="molecule type" value="Genomic_DNA"/>
</dbReference>
<evidence type="ECO:0000256" key="1">
    <source>
        <dbReference type="ARBA" id="ARBA00022475"/>
    </source>
</evidence>
<evidence type="ECO:0000256" key="6">
    <source>
        <dbReference type="ARBA" id="ARBA00023316"/>
    </source>
</evidence>
<dbReference type="Gene3D" id="3.30.1490.480">
    <property type="entry name" value="Endolytic murein transglycosylase"/>
    <property type="match status" value="1"/>
</dbReference>
<comment type="subcellular location">
    <subcellularLocation>
        <location evidence="7">Cell membrane</location>
        <topology evidence="7">Single-pass membrane protein</topology>
    </subcellularLocation>
</comment>
<evidence type="ECO:0000256" key="7">
    <source>
        <dbReference type="HAMAP-Rule" id="MF_02065"/>
    </source>
</evidence>
<feature type="site" description="Important for catalytic activity" evidence="7">
    <location>
        <position position="284"/>
    </location>
</feature>
<dbReference type="PANTHER" id="PTHR30518:SF2">
    <property type="entry name" value="ENDOLYTIC MUREIN TRANSGLYCOSYLASE"/>
    <property type="match status" value="1"/>
</dbReference>
<accession>A0A5C6X892</accession>
<dbReference type="GO" id="GO:0005886">
    <property type="term" value="C:plasma membrane"/>
    <property type="evidence" value="ECO:0007669"/>
    <property type="project" value="UniProtKB-SubCell"/>
</dbReference>
<evidence type="ECO:0000256" key="5">
    <source>
        <dbReference type="ARBA" id="ARBA00023239"/>
    </source>
</evidence>
<sequence>MCRGSDAKRRSTRLRPAIFCRDTWTAFGLRRSEGEAMSAARRQVKKAKGGGGGWGRFWRWVAALAGAALIVAGAAAAGVYVHYQKVISRPVLEEGETRTLVIPEGTAWPGVVSRVADAGLVEPARYFDLWGRQSGLAHEAKAGTFHLAGPMSLEELAAVVRRGGLAEEVAVTIPEGWTIFHIADRVEAIGLASRSEFLEKARDPALLEELGIEGESVEGYLFPDTYRFHQGASAEEVIRRLHARWEEVISPLVDVHGPALEALKSSYGFTLHDVVIMASLVERETGVKSERERVARVFYNRLDRGMRLQTDPTCVYGAETYREVPHPRYCHDKLNRYSTYVIDGLTPGPIANPGQASILAALKPSEDPEDLAFLYFVARRDGQGGHHFSKTYQEHREAIRKYLLGK</sequence>
<reference evidence="8 9" key="1">
    <citation type="submission" date="2019-08" db="EMBL/GenBank/DDBJ databases">
        <title>Bradymonadales sp. TMQ4.</title>
        <authorList>
            <person name="Liang Q."/>
        </authorList>
    </citation>
    <scope>NUCLEOTIDE SEQUENCE [LARGE SCALE GENOMIC DNA]</scope>
    <source>
        <strain evidence="8 9">TMQ4</strain>
    </source>
</reference>
<comment type="caution">
    <text evidence="8">The sequence shown here is derived from an EMBL/GenBank/DDBJ whole genome shotgun (WGS) entry which is preliminary data.</text>
</comment>
<dbReference type="GO" id="GO:0071555">
    <property type="term" value="P:cell wall organization"/>
    <property type="evidence" value="ECO:0007669"/>
    <property type="project" value="UniProtKB-KW"/>
</dbReference>
<protein>
    <recommendedName>
        <fullName evidence="7">Endolytic murein transglycosylase</fullName>
        <ecNumber evidence="7">4.2.2.29</ecNumber>
    </recommendedName>
    <alternativeName>
        <fullName evidence="7">Peptidoglycan lytic transglycosylase</fullName>
    </alternativeName>
    <alternativeName>
        <fullName evidence="7">Peptidoglycan polymerization terminase</fullName>
    </alternativeName>
</protein>
<keyword evidence="6 7" id="KW-0961">Cell wall biogenesis/degradation</keyword>
<dbReference type="InterPro" id="IPR003770">
    <property type="entry name" value="MLTG-like"/>
</dbReference>
<keyword evidence="3 7" id="KW-1133">Transmembrane helix</keyword>
<dbReference type="OrthoDB" id="9814591at2"/>
<comment type="function">
    <text evidence="7">Functions as a peptidoglycan terminase that cleaves nascent peptidoglycan strands endolytically to terminate their elongation.</text>
</comment>
<dbReference type="CDD" id="cd08010">
    <property type="entry name" value="MltG_like"/>
    <property type="match status" value="1"/>
</dbReference>
<dbReference type="GO" id="GO:0008932">
    <property type="term" value="F:lytic endotransglycosylase activity"/>
    <property type="evidence" value="ECO:0007669"/>
    <property type="project" value="UniProtKB-UniRule"/>
</dbReference>
<evidence type="ECO:0000256" key="4">
    <source>
        <dbReference type="ARBA" id="ARBA00023136"/>
    </source>
</evidence>
<dbReference type="AlphaFoldDB" id="A0A5C6X892"/>
<keyword evidence="4 7" id="KW-0472">Membrane</keyword>
<dbReference type="GO" id="GO:0009252">
    <property type="term" value="P:peptidoglycan biosynthetic process"/>
    <property type="evidence" value="ECO:0007669"/>
    <property type="project" value="UniProtKB-UniRule"/>
</dbReference>
<evidence type="ECO:0000256" key="3">
    <source>
        <dbReference type="ARBA" id="ARBA00022989"/>
    </source>
</evidence>
<comment type="similarity">
    <text evidence="7">Belongs to the transglycosylase MltG family.</text>
</comment>
<keyword evidence="5 7" id="KW-0456">Lyase</keyword>
<keyword evidence="9" id="KW-1185">Reference proteome</keyword>
<dbReference type="Gene3D" id="3.30.160.60">
    <property type="entry name" value="Classic Zinc Finger"/>
    <property type="match status" value="1"/>
</dbReference>
<dbReference type="HAMAP" id="MF_02065">
    <property type="entry name" value="MltG"/>
    <property type="match status" value="1"/>
</dbReference>
<organism evidence="8 9">
    <name type="scientific">Lujinxingia vulgaris</name>
    <dbReference type="NCBI Taxonomy" id="2600176"/>
    <lineage>
        <taxon>Bacteria</taxon>
        <taxon>Deltaproteobacteria</taxon>
        <taxon>Bradymonadales</taxon>
        <taxon>Lujinxingiaceae</taxon>
        <taxon>Lujinxingia</taxon>
    </lineage>
</organism>
<name>A0A5C6X892_9DELT</name>
<evidence type="ECO:0000256" key="2">
    <source>
        <dbReference type="ARBA" id="ARBA00022692"/>
    </source>
</evidence>
<keyword evidence="2 7" id="KW-0812">Transmembrane</keyword>
<feature type="transmembrane region" description="Helical" evidence="7">
    <location>
        <begin position="57"/>
        <end position="83"/>
    </location>
</feature>